<evidence type="ECO:0000313" key="3">
    <source>
        <dbReference type="Proteomes" id="UP000249239"/>
    </source>
</evidence>
<sequence>MEVINIKGTEDTPNVVLDKANGTFEISGRSLPEDVNHFYEPILNWIDQYASDANAETIFNFKLEYFNTASSKVILDILLKFEEIFESGKSVKIKWHYHEEEEDMLEAGEEYADIVEIPFEYILLPD</sequence>
<gene>
    <name evidence="2" type="ORF">LX69_01781</name>
</gene>
<proteinExistence type="predicted"/>
<protein>
    <submittedName>
        <fullName evidence="2">Uncharacterized protein DUF1987</fullName>
    </submittedName>
</protein>
<name>A0A2W7N940_9BACT</name>
<dbReference type="AlphaFoldDB" id="A0A2W7N940"/>
<reference evidence="2 3" key="1">
    <citation type="submission" date="2018-06" db="EMBL/GenBank/DDBJ databases">
        <title>Genomic Encyclopedia of Archaeal and Bacterial Type Strains, Phase II (KMG-II): from individual species to whole genera.</title>
        <authorList>
            <person name="Goeker M."/>
        </authorList>
    </citation>
    <scope>NUCLEOTIDE SEQUENCE [LARGE SCALE GENOMIC DNA]</scope>
    <source>
        <strain evidence="2 3">DSM 6779</strain>
    </source>
</reference>
<dbReference type="Pfam" id="PF09345">
    <property type="entry name" value="SiaC"/>
    <property type="match status" value="1"/>
</dbReference>
<dbReference type="OrthoDB" id="5297629at2"/>
<keyword evidence="3" id="KW-1185">Reference proteome</keyword>
<dbReference type="Proteomes" id="UP000249239">
    <property type="component" value="Unassembled WGS sequence"/>
</dbReference>
<dbReference type="EMBL" id="QKZK01000012">
    <property type="protein sequence ID" value="PZX16711.1"/>
    <property type="molecule type" value="Genomic_DNA"/>
</dbReference>
<evidence type="ECO:0000259" key="1">
    <source>
        <dbReference type="Pfam" id="PF09345"/>
    </source>
</evidence>
<dbReference type="RefSeq" id="WP_111445551.1">
    <property type="nucleotide sequence ID" value="NZ_QKZK01000012.1"/>
</dbReference>
<feature type="domain" description="SiaC family regulatory phosphoprotein" evidence="1">
    <location>
        <begin position="6"/>
        <end position="122"/>
    </location>
</feature>
<accession>A0A2W7N940</accession>
<comment type="caution">
    <text evidence="2">The sequence shown here is derived from an EMBL/GenBank/DDBJ whole genome shotgun (WGS) entry which is preliminary data.</text>
</comment>
<evidence type="ECO:0000313" key="2">
    <source>
        <dbReference type="EMBL" id="PZX16711.1"/>
    </source>
</evidence>
<organism evidence="2 3">
    <name type="scientific">Breznakibacter xylanolyticus</name>
    <dbReference type="NCBI Taxonomy" id="990"/>
    <lineage>
        <taxon>Bacteria</taxon>
        <taxon>Pseudomonadati</taxon>
        <taxon>Bacteroidota</taxon>
        <taxon>Bacteroidia</taxon>
        <taxon>Marinilabiliales</taxon>
        <taxon>Marinilabiliaceae</taxon>
        <taxon>Breznakibacter</taxon>
    </lineage>
</organism>
<dbReference type="InterPro" id="IPR018530">
    <property type="entry name" value="SiaC"/>
</dbReference>